<keyword evidence="2" id="KW-0732">Signal</keyword>
<dbReference type="InterPro" id="IPR043127">
    <property type="entry name" value="Sec-1-like_dom3a"/>
</dbReference>
<evidence type="ECO:0000313" key="3">
    <source>
        <dbReference type="EMBL" id="KAF9515531.1"/>
    </source>
</evidence>
<dbReference type="PIRSF" id="PIRSF005715">
    <property type="entry name" value="VPS45_Sec1"/>
    <property type="match status" value="1"/>
</dbReference>
<dbReference type="Gene3D" id="3.90.830.10">
    <property type="entry name" value="Syntaxin Binding Protein 1, Chain A, domain 2"/>
    <property type="match status" value="1"/>
</dbReference>
<accession>A0A9P6B0Q2</accession>
<dbReference type="Gene3D" id="1.25.40.60">
    <property type="match status" value="1"/>
</dbReference>
<comment type="similarity">
    <text evidence="1">Belongs to the STXBP/unc-18/SEC1 family.</text>
</comment>
<proteinExistence type="inferred from homology"/>
<dbReference type="InterPro" id="IPR001619">
    <property type="entry name" value="Sec1-like"/>
</dbReference>
<keyword evidence="4" id="KW-1185">Reference proteome</keyword>
<name>A0A9P6B0Q2_9AGAM</name>
<protein>
    <recommendedName>
        <fullName evidence="5">SLY1 protein</fullName>
    </recommendedName>
</protein>
<evidence type="ECO:0000256" key="2">
    <source>
        <dbReference type="SAM" id="SignalP"/>
    </source>
</evidence>
<dbReference type="EMBL" id="MU128949">
    <property type="protein sequence ID" value="KAF9515531.1"/>
    <property type="molecule type" value="Genomic_DNA"/>
</dbReference>
<dbReference type="AlphaFoldDB" id="A0A9P6B0Q2"/>
<evidence type="ECO:0000256" key="1">
    <source>
        <dbReference type="ARBA" id="ARBA00009884"/>
    </source>
</evidence>
<dbReference type="InterPro" id="IPR027482">
    <property type="entry name" value="Sec1-like_dom2"/>
</dbReference>
<organism evidence="3 4">
    <name type="scientific">Hydnum rufescens UP504</name>
    <dbReference type="NCBI Taxonomy" id="1448309"/>
    <lineage>
        <taxon>Eukaryota</taxon>
        <taxon>Fungi</taxon>
        <taxon>Dikarya</taxon>
        <taxon>Basidiomycota</taxon>
        <taxon>Agaricomycotina</taxon>
        <taxon>Agaricomycetes</taxon>
        <taxon>Cantharellales</taxon>
        <taxon>Hydnaceae</taxon>
        <taxon>Hydnum</taxon>
    </lineage>
</organism>
<reference evidence="3" key="1">
    <citation type="journal article" date="2020" name="Nat. Commun.">
        <title>Large-scale genome sequencing of mycorrhizal fungi provides insights into the early evolution of symbiotic traits.</title>
        <authorList>
            <person name="Miyauchi S."/>
            <person name="Kiss E."/>
            <person name="Kuo A."/>
            <person name="Drula E."/>
            <person name="Kohler A."/>
            <person name="Sanchez-Garcia M."/>
            <person name="Morin E."/>
            <person name="Andreopoulos B."/>
            <person name="Barry K.W."/>
            <person name="Bonito G."/>
            <person name="Buee M."/>
            <person name="Carver A."/>
            <person name="Chen C."/>
            <person name="Cichocki N."/>
            <person name="Clum A."/>
            <person name="Culley D."/>
            <person name="Crous P.W."/>
            <person name="Fauchery L."/>
            <person name="Girlanda M."/>
            <person name="Hayes R.D."/>
            <person name="Keri Z."/>
            <person name="LaButti K."/>
            <person name="Lipzen A."/>
            <person name="Lombard V."/>
            <person name="Magnuson J."/>
            <person name="Maillard F."/>
            <person name="Murat C."/>
            <person name="Nolan M."/>
            <person name="Ohm R.A."/>
            <person name="Pangilinan J."/>
            <person name="Pereira M.F."/>
            <person name="Perotto S."/>
            <person name="Peter M."/>
            <person name="Pfister S."/>
            <person name="Riley R."/>
            <person name="Sitrit Y."/>
            <person name="Stielow J.B."/>
            <person name="Szollosi G."/>
            <person name="Zifcakova L."/>
            <person name="Stursova M."/>
            <person name="Spatafora J.W."/>
            <person name="Tedersoo L."/>
            <person name="Vaario L.M."/>
            <person name="Yamada A."/>
            <person name="Yan M."/>
            <person name="Wang P."/>
            <person name="Xu J."/>
            <person name="Bruns T."/>
            <person name="Baldrian P."/>
            <person name="Vilgalys R."/>
            <person name="Dunand C."/>
            <person name="Henrissat B."/>
            <person name="Grigoriev I.V."/>
            <person name="Hibbett D."/>
            <person name="Nagy L.G."/>
            <person name="Martin F.M."/>
        </authorList>
    </citation>
    <scope>NUCLEOTIDE SEQUENCE</scope>
    <source>
        <strain evidence="3">UP504</strain>
    </source>
</reference>
<dbReference type="Pfam" id="PF00995">
    <property type="entry name" value="Sec1"/>
    <property type="match status" value="1"/>
</dbReference>
<evidence type="ECO:0000313" key="4">
    <source>
        <dbReference type="Proteomes" id="UP000886523"/>
    </source>
</evidence>
<dbReference type="Gene3D" id="3.40.50.2060">
    <property type="match status" value="1"/>
</dbReference>
<dbReference type="InterPro" id="IPR036045">
    <property type="entry name" value="Sec1-like_sf"/>
</dbReference>
<dbReference type="GO" id="GO:0016192">
    <property type="term" value="P:vesicle-mediated transport"/>
    <property type="evidence" value="ECO:0007669"/>
    <property type="project" value="InterPro"/>
</dbReference>
<dbReference type="OrthoDB" id="10251230at2759"/>
<dbReference type="InterPro" id="IPR043154">
    <property type="entry name" value="Sec-1-like_dom1"/>
</dbReference>
<evidence type="ECO:0008006" key="5">
    <source>
        <dbReference type="Google" id="ProtNLM"/>
    </source>
</evidence>
<dbReference type="Proteomes" id="UP000886523">
    <property type="component" value="Unassembled WGS sequence"/>
</dbReference>
<dbReference type="SUPFAM" id="SSF56815">
    <property type="entry name" value="Sec1/munc18-like (SM) proteins"/>
    <property type="match status" value="1"/>
</dbReference>
<comment type="caution">
    <text evidence="3">The sequence shown here is derived from an EMBL/GenBank/DDBJ whole genome shotgun (WGS) entry which is preliminary data.</text>
</comment>
<dbReference type="Gene3D" id="3.40.50.1910">
    <property type="match status" value="1"/>
</dbReference>
<feature type="chain" id="PRO_5040376662" description="SLY1 protein" evidence="2">
    <location>
        <begin position="22"/>
        <end position="649"/>
    </location>
</feature>
<dbReference type="PANTHER" id="PTHR11679">
    <property type="entry name" value="VESICLE PROTEIN SORTING-ASSOCIATED"/>
    <property type="match status" value="1"/>
</dbReference>
<feature type="signal peptide" evidence="2">
    <location>
        <begin position="1"/>
        <end position="21"/>
    </location>
</feature>
<sequence>MTTIQAAQSASLLSLLQLSDSSTSGAARSPVWKILVLDETSKDVLATVLRVQDLRDAGVTLHVQLQSVRPPLPDVPAVYLVAPTIPNVRRIANDLSLSLYESYHLNFTSPLPRAVLEELATLVAKDGTGDLIANVLDQYLEFLAPSPSLFSLVPREFSRPLHPAGQPMDPEDQVSYRLLNSPKSSEHEIEMEVERIAAGLFSVIVTQGRVPYIRAPRGNAAEMVARKLELKIRDQLVSGGASANLRLAGGAYPPGGGLFREALGVGDLDRPVLIILDRNLDLVPMVSHSWTYQALVHDVMDMRLNRVTLTVSPSTQKKAYDLDTKDFFWHRNAPNPFPQVAEDIDAELNRYKQDAAEVTRSASASHLKTAITALPELTARKQTVDTHMNIATTLLSSIKSRGLDELYQFEENASRQTSASLLDMLRSFKGPNAANPTPEDRVRLAIVVYLSSPSTSFAKEDWVEIEEELQNAGADIRSLNYVKRMREINQLTTLTITQGSGQGQGGELFKGFSRLTDRLKEGGFDNLLSGVKNFLPADKLLPVTRVVEAIMDPANASTASLQTTDDYLLLDPKSPRSSGSKPRRMNFNEGVVFMVGGGGYVEHTNIAEWANKSSTSSALTGGNGKKVTYGGTELLSPREFLDVLGKLAD</sequence>
<gene>
    <name evidence="3" type="ORF">BS47DRAFT_1293696</name>
</gene>